<dbReference type="Proteomes" id="UP001583177">
    <property type="component" value="Unassembled WGS sequence"/>
</dbReference>
<protein>
    <submittedName>
        <fullName evidence="1">Uncharacterized protein</fullName>
    </submittedName>
</protein>
<accession>A0ABR3Y3P9</accession>
<evidence type="ECO:0000313" key="1">
    <source>
        <dbReference type="EMBL" id="KAL1882938.1"/>
    </source>
</evidence>
<proteinExistence type="predicted"/>
<reference evidence="1 2" key="1">
    <citation type="journal article" date="2024" name="IMA Fungus">
        <title>IMA Genome - F19 : A genome assembly and annotation guide to empower mycologists, including annotated draft genome sequences of Ceratocystis pirilliformis, Diaporthe australafricana, Fusarium ophioides, Paecilomyces lecythidis, and Sporothrix stenoceras.</title>
        <authorList>
            <person name="Aylward J."/>
            <person name="Wilson A.M."/>
            <person name="Visagie C.M."/>
            <person name="Spraker J."/>
            <person name="Barnes I."/>
            <person name="Buitendag C."/>
            <person name="Ceriani C."/>
            <person name="Del Mar Angel L."/>
            <person name="du Plessis D."/>
            <person name="Fuchs T."/>
            <person name="Gasser K."/>
            <person name="Kramer D."/>
            <person name="Li W."/>
            <person name="Munsamy K."/>
            <person name="Piso A."/>
            <person name="Price J.L."/>
            <person name="Sonnekus B."/>
            <person name="Thomas C."/>
            <person name="van der Nest A."/>
            <person name="van Dijk A."/>
            <person name="van Heerden A."/>
            <person name="van Vuuren N."/>
            <person name="Yilmaz N."/>
            <person name="Duong T.A."/>
            <person name="van der Merwe N.A."/>
            <person name="Wingfield M.J."/>
            <person name="Wingfield B.D."/>
        </authorList>
    </citation>
    <scope>NUCLEOTIDE SEQUENCE [LARGE SCALE GENOMIC DNA]</scope>
    <source>
        <strain evidence="1 2">CMW 18300</strain>
    </source>
</reference>
<keyword evidence="2" id="KW-1185">Reference proteome</keyword>
<name>A0ABR3Y3P9_9PEZI</name>
<sequence length="103" mass="11612">MLEASTAKATLHNTALWESWGLSRRWRSVVDRPNRKLSYDLADGWLWLGFDVKEAATALGAITIDVFDSNVLLVDATDGVSRFLAAIWSTRRVEYGVLTLKVW</sequence>
<comment type="caution">
    <text evidence="1">The sequence shown here is derived from an EMBL/GenBank/DDBJ whole genome shotgun (WGS) entry which is preliminary data.</text>
</comment>
<dbReference type="EMBL" id="JAWRVE010000003">
    <property type="protein sequence ID" value="KAL1882938.1"/>
    <property type="molecule type" value="Genomic_DNA"/>
</dbReference>
<organism evidence="1 2">
    <name type="scientific">Diaporthe australafricana</name>
    <dbReference type="NCBI Taxonomy" id="127596"/>
    <lineage>
        <taxon>Eukaryota</taxon>
        <taxon>Fungi</taxon>
        <taxon>Dikarya</taxon>
        <taxon>Ascomycota</taxon>
        <taxon>Pezizomycotina</taxon>
        <taxon>Sordariomycetes</taxon>
        <taxon>Sordariomycetidae</taxon>
        <taxon>Diaporthales</taxon>
        <taxon>Diaporthaceae</taxon>
        <taxon>Diaporthe</taxon>
    </lineage>
</organism>
<evidence type="ECO:0000313" key="2">
    <source>
        <dbReference type="Proteomes" id="UP001583177"/>
    </source>
</evidence>
<gene>
    <name evidence="1" type="ORF">Daus18300_000576</name>
</gene>